<dbReference type="AlphaFoldDB" id="A0AAF0ZRR6"/>
<dbReference type="EMBL" id="CP133621">
    <property type="protein sequence ID" value="WMV49697.1"/>
    <property type="molecule type" value="Genomic_DNA"/>
</dbReference>
<name>A0AAF0ZRR6_SOLVR</name>
<protein>
    <submittedName>
        <fullName evidence="2">Uncharacterized protein</fullName>
    </submittedName>
</protein>
<proteinExistence type="predicted"/>
<feature type="non-terminal residue" evidence="2">
    <location>
        <position position="287"/>
    </location>
</feature>
<organism evidence="2 3">
    <name type="scientific">Solanum verrucosum</name>
    <dbReference type="NCBI Taxonomy" id="315347"/>
    <lineage>
        <taxon>Eukaryota</taxon>
        <taxon>Viridiplantae</taxon>
        <taxon>Streptophyta</taxon>
        <taxon>Embryophyta</taxon>
        <taxon>Tracheophyta</taxon>
        <taxon>Spermatophyta</taxon>
        <taxon>Magnoliopsida</taxon>
        <taxon>eudicotyledons</taxon>
        <taxon>Gunneridae</taxon>
        <taxon>Pentapetalae</taxon>
        <taxon>asterids</taxon>
        <taxon>lamiids</taxon>
        <taxon>Solanales</taxon>
        <taxon>Solanaceae</taxon>
        <taxon>Solanoideae</taxon>
        <taxon>Solaneae</taxon>
        <taxon>Solanum</taxon>
    </lineage>
</organism>
<keyword evidence="3" id="KW-1185">Reference proteome</keyword>
<accession>A0AAF0ZRR6</accession>
<feature type="region of interest" description="Disordered" evidence="1">
    <location>
        <begin position="39"/>
        <end position="76"/>
    </location>
</feature>
<sequence length="287" mass="32847">MDSSRSFREDDLLSRILNKVEGSDEVLNEIKADFSSLNKKEWKRSGWSHESGANTSKEGNDTIDVEGYGQEPKNDTLKEVDKISKQLFTRELQTSNDRAGSSSKPTKLLSKVNPPFPKRLKKRDEDSKFQKFQFIFKTLSINLPLVEALLELSGYAKFMKELVNKKRSSYFRPYFVILDYEIDAEVNDEEVTFNVCKSMKQPSNIHVVLTIDVIDEVVATVREIIYMHDPLAGILSNYDEEEIQDYEEVMDALSGLASYSKNPLKLDIGYTITTLFSMLFDSITCLQ</sequence>
<gene>
    <name evidence="2" type="ORF">MTR67_043082</name>
</gene>
<evidence type="ECO:0000313" key="3">
    <source>
        <dbReference type="Proteomes" id="UP001234989"/>
    </source>
</evidence>
<evidence type="ECO:0000313" key="2">
    <source>
        <dbReference type="EMBL" id="WMV49697.1"/>
    </source>
</evidence>
<reference evidence="2" key="1">
    <citation type="submission" date="2023-08" db="EMBL/GenBank/DDBJ databases">
        <title>A de novo genome assembly of Solanum verrucosum Schlechtendal, a Mexican diploid species geographically isolated from the other diploid A-genome species in potato relatives.</title>
        <authorList>
            <person name="Hosaka K."/>
        </authorList>
    </citation>
    <scope>NUCLEOTIDE SEQUENCE</scope>
    <source>
        <tissue evidence="2">Young leaves</tissue>
    </source>
</reference>
<dbReference type="Proteomes" id="UP001234989">
    <property type="component" value="Chromosome 10"/>
</dbReference>
<evidence type="ECO:0000256" key="1">
    <source>
        <dbReference type="SAM" id="MobiDB-lite"/>
    </source>
</evidence>